<reference evidence="9" key="1">
    <citation type="journal article" date="2023" name="IMA Fungus">
        <title>Comparative genomic study of the Penicillium genus elucidates a diverse pangenome and 15 lateral gene transfer events.</title>
        <authorList>
            <person name="Petersen C."/>
            <person name="Sorensen T."/>
            <person name="Nielsen M.R."/>
            <person name="Sondergaard T.E."/>
            <person name="Sorensen J.L."/>
            <person name="Fitzpatrick D.A."/>
            <person name="Frisvad J.C."/>
            <person name="Nielsen K.L."/>
        </authorList>
    </citation>
    <scope>NUCLEOTIDE SEQUENCE</scope>
    <source>
        <strain evidence="9">IBT 17514</strain>
    </source>
</reference>
<evidence type="ECO:0000313" key="10">
    <source>
        <dbReference type="Proteomes" id="UP001215712"/>
    </source>
</evidence>
<evidence type="ECO:0000256" key="4">
    <source>
        <dbReference type="ARBA" id="ARBA00023136"/>
    </source>
</evidence>
<evidence type="ECO:0000256" key="1">
    <source>
        <dbReference type="ARBA" id="ARBA00004141"/>
    </source>
</evidence>
<dbReference type="EMBL" id="JAQJAN010000002">
    <property type="protein sequence ID" value="KAJ5738781.1"/>
    <property type="molecule type" value="Genomic_DNA"/>
</dbReference>
<evidence type="ECO:0000256" key="6">
    <source>
        <dbReference type="SAM" id="MobiDB-lite"/>
    </source>
</evidence>
<name>A0AAD6N0T4_9EURO</name>
<feature type="region of interest" description="Disordered" evidence="6">
    <location>
        <begin position="278"/>
        <end position="319"/>
    </location>
</feature>
<gene>
    <name evidence="9" type="ORF">N7493_001936</name>
</gene>
<feature type="transmembrane region" description="Helical" evidence="7">
    <location>
        <begin position="172"/>
        <end position="196"/>
    </location>
</feature>
<feature type="transmembrane region" description="Helical" evidence="7">
    <location>
        <begin position="208"/>
        <end position="233"/>
    </location>
</feature>
<dbReference type="AlphaFoldDB" id="A0AAD6N0T4"/>
<keyword evidence="4 7" id="KW-0472">Membrane</keyword>
<accession>A0AAD6N0T4</accession>
<feature type="transmembrane region" description="Helical" evidence="7">
    <location>
        <begin position="124"/>
        <end position="146"/>
    </location>
</feature>
<feature type="transmembrane region" description="Helical" evidence="7">
    <location>
        <begin position="95"/>
        <end position="112"/>
    </location>
</feature>
<dbReference type="PANTHER" id="PTHR33048:SF47">
    <property type="entry name" value="INTEGRAL MEMBRANE PROTEIN-RELATED"/>
    <property type="match status" value="1"/>
</dbReference>
<feature type="transmembrane region" description="Helical" evidence="7">
    <location>
        <begin position="46"/>
        <end position="66"/>
    </location>
</feature>
<evidence type="ECO:0000259" key="8">
    <source>
        <dbReference type="Pfam" id="PF20684"/>
    </source>
</evidence>
<feature type="transmembrane region" description="Helical" evidence="7">
    <location>
        <begin position="12"/>
        <end position="34"/>
    </location>
</feature>
<comment type="caution">
    <text evidence="9">The sequence shown here is derived from an EMBL/GenBank/DDBJ whole genome shotgun (WGS) entry which is preliminary data.</text>
</comment>
<reference evidence="9" key="2">
    <citation type="submission" date="2023-01" db="EMBL/GenBank/DDBJ databases">
        <authorList>
            <person name="Petersen C."/>
        </authorList>
    </citation>
    <scope>NUCLEOTIDE SEQUENCE</scope>
    <source>
        <strain evidence="9">IBT 17514</strain>
    </source>
</reference>
<keyword evidence="10" id="KW-1185">Reference proteome</keyword>
<evidence type="ECO:0000256" key="5">
    <source>
        <dbReference type="ARBA" id="ARBA00038359"/>
    </source>
</evidence>
<protein>
    <recommendedName>
        <fullName evidence="8">Rhodopsin domain-containing protein</fullName>
    </recommendedName>
</protein>
<comment type="subcellular location">
    <subcellularLocation>
        <location evidence="1">Membrane</location>
        <topology evidence="1">Multi-pass membrane protein</topology>
    </subcellularLocation>
</comment>
<dbReference type="InterPro" id="IPR052337">
    <property type="entry name" value="SAT4-like"/>
</dbReference>
<dbReference type="GO" id="GO:0016020">
    <property type="term" value="C:membrane"/>
    <property type="evidence" value="ECO:0007669"/>
    <property type="project" value="UniProtKB-SubCell"/>
</dbReference>
<feature type="domain" description="Rhodopsin" evidence="8">
    <location>
        <begin position="30"/>
        <end position="271"/>
    </location>
</feature>
<sequence>MTGSAVPDRGPAIIALFWVESAIAILVVALRFYGRTLSSKLGKDDWTMLFTVVLFVILSGFTTYMAKQGGFRHLADLSTHEKITAVKWNWITQEWGISGLVAGKVSVALQLLRIIGPNNKHTRWVLYALITSLIAFSLVDCIITFAQCDPPRALWDSVPNAKCWNSSVQADYALFVGAWNVLADFTLALLPVGIVIKTSLSLKKRLATIALLGLGIVAGSFGIVKITLLSTLTARSDLTWETYPLYIWTSLEFWMIIICGSIPPIRPLITRIFGSGNQSSSTGYYDFSSSSKRSNPLGKMGASQGSQIPDGFSRMSHSEEYPDQELGRLDKYNANADSQVTRMATAVVADGRI</sequence>
<dbReference type="PANTHER" id="PTHR33048">
    <property type="entry name" value="PTH11-LIKE INTEGRAL MEMBRANE PROTEIN (AFU_ORTHOLOGUE AFUA_5G11245)"/>
    <property type="match status" value="1"/>
</dbReference>
<feature type="compositionally biased region" description="Low complexity" evidence="6">
    <location>
        <begin position="279"/>
        <end position="291"/>
    </location>
</feature>
<feature type="transmembrane region" description="Helical" evidence="7">
    <location>
        <begin position="245"/>
        <end position="265"/>
    </location>
</feature>
<dbReference type="Proteomes" id="UP001215712">
    <property type="component" value="Unassembled WGS sequence"/>
</dbReference>
<evidence type="ECO:0000256" key="2">
    <source>
        <dbReference type="ARBA" id="ARBA00022692"/>
    </source>
</evidence>
<dbReference type="Pfam" id="PF20684">
    <property type="entry name" value="Fung_rhodopsin"/>
    <property type="match status" value="1"/>
</dbReference>
<comment type="similarity">
    <text evidence="5">Belongs to the SAT4 family.</text>
</comment>
<keyword evidence="2 7" id="KW-0812">Transmembrane</keyword>
<evidence type="ECO:0000256" key="3">
    <source>
        <dbReference type="ARBA" id="ARBA00022989"/>
    </source>
</evidence>
<evidence type="ECO:0000256" key="7">
    <source>
        <dbReference type="SAM" id="Phobius"/>
    </source>
</evidence>
<organism evidence="9 10">
    <name type="scientific">Penicillium malachiteum</name>
    <dbReference type="NCBI Taxonomy" id="1324776"/>
    <lineage>
        <taxon>Eukaryota</taxon>
        <taxon>Fungi</taxon>
        <taxon>Dikarya</taxon>
        <taxon>Ascomycota</taxon>
        <taxon>Pezizomycotina</taxon>
        <taxon>Eurotiomycetes</taxon>
        <taxon>Eurotiomycetidae</taxon>
        <taxon>Eurotiales</taxon>
        <taxon>Aspergillaceae</taxon>
        <taxon>Penicillium</taxon>
    </lineage>
</organism>
<evidence type="ECO:0000313" key="9">
    <source>
        <dbReference type="EMBL" id="KAJ5738781.1"/>
    </source>
</evidence>
<proteinExistence type="inferred from homology"/>
<keyword evidence="3 7" id="KW-1133">Transmembrane helix</keyword>
<dbReference type="InterPro" id="IPR049326">
    <property type="entry name" value="Rhodopsin_dom_fungi"/>
</dbReference>